<evidence type="ECO:0000256" key="2">
    <source>
        <dbReference type="SAM" id="Coils"/>
    </source>
</evidence>
<dbReference type="PANTHER" id="PTHR46268:SF15">
    <property type="entry name" value="UNIVERSAL STRESS PROTEIN HP_0031"/>
    <property type="match status" value="1"/>
</dbReference>
<dbReference type="Proteomes" id="UP000005324">
    <property type="component" value="Unassembled WGS sequence"/>
</dbReference>
<gene>
    <name evidence="4" type="ORF">HMPREF0731_0909</name>
</gene>
<dbReference type="Gene3D" id="3.40.50.12370">
    <property type="match status" value="1"/>
</dbReference>
<evidence type="ECO:0000259" key="3">
    <source>
        <dbReference type="Pfam" id="PF00582"/>
    </source>
</evidence>
<dbReference type="HOGENOM" id="CLU_049301_5_2_5"/>
<name>D5RIJ9_9PROT</name>
<dbReference type="RefSeq" id="WP_007003968.1">
    <property type="nucleotide sequence ID" value="NZ_GG770778.1"/>
</dbReference>
<dbReference type="Pfam" id="PF00582">
    <property type="entry name" value="Usp"/>
    <property type="match status" value="2"/>
</dbReference>
<evidence type="ECO:0000256" key="1">
    <source>
        <dbReference type="ARBA" id="ARBA00008791"/>
    </source>
</evidence>
<dbReference type="InterPro" id="IPR006016">
    <property type="entry name" value="UspA"/>
</dbReference>
<comment type="caution">
    <text evidence="4">The sequence shown here is derived from an EMBL/GenBank/DDBJ whole genome shotgun (WGS) entry which is preliminary data.</text>
</comment>
<sequence length="281" mass="29589">MAGLKDILLHLDASDAAAERLRLAAMLARKHGAHLTGLFVLDIAWPVFAGDGASAAAVATVLRRLREEAEAAAATAEAAFRETLRREGLQGEWRRPEGDTPSLVALHARYADLVVLGQPQPGGATPLAAEVLEAALFGSGRPLLVVPYAGRFDSLGQNVLVGWNASAQASRALHDALPLLEGAARTTVLAVNPRRGPDGHGAEPGADIARHLARHGLVVEAEQVVAPEIAEADTLLNRAAELGADLLVLGGYGHNRLRELVLGGVTRRLLREMTVPVLISH</sequence>
<keyword evidence="2" id="KW-0175">Coiled coil</keyword>
<feature type="coiled-coil region" evidence="2">
    <location>
        <begin position="59"/>
        <end position="86"/>
    </location>
</feature>
<dbReference type="PRINTS" id="PR01438">
    <property type="entry name" value="UNVRSLSTRESS"/>
</dbReference>
<accession>D5RIJ9</accession>
<comment type="similarity">
    <text evidence="1">Belongs to the universal stress protein A family.</text>
</comment>
<organism evidence="4 5">
    <name type="scientific">Pseudoroseomonas cervicalis ATCC 49957</name>
    <dbReference type="NCBI Taxonomy" id="525371"/>
    <lineage>
        <taxon>Bacteria</taxon>
        <taxon>Pseudomonadati</taxon>
        <taxon>Pseudomonadota</taxon>
        <taxon>Alphaproteobacteria</taxon>
        <taxon>Acetobacterales</taxon>
        <taxon>Roseomonadaceae</taxon>
        <taxon>Roseomonas</taxon>
    </lineage>
</organism>
<dbReference type="CDD" id="cd00293">
    <property type="entry name" value="USP-like"/>
    <property type="match status" value="1"/>
</dbReference>
<dbReference type="EMBL" id="ADVL01000156">
    <property type="protein sequence ID" value="EFH12882.1"/>
    <property type="molecule type" value="Genomic_DNA"/>
</dbReference>
<dbReference type="OrthoDB" id="9804721at2"/>
<dbReference type="InterPro" id="IPR006015">
    <property type="entry name" value="Universal_stress_UspA"/>
</dbReference>
<protein>
    <submittedName>
        <fullName evidence="4">Universal stress family protein</fullName>
    </submittedName>
</protein>
<reference evidence="4 5" key="1">
    <citation type="submission" date="2010-04" db="EMBL/GenBank/DDBJ databases">
        <authorList>
            <person name="Qin X."/>
            <person name="Bachman B."/>
            <person name="Battles P."/>
            <person name="Bell A."/>
            <person name="Bess C."/>
            <person name="Bickham C."/>
            <person name="Chaboub L."/>
            <person name="Chen D."/>
            <person name="Coyle M."/>
            <person name="Deiros D.R."/>
            <person name="Dinh H."/>
            <person name="Forbes L."/>
            <person name="Fowler G."/>
            <person name="Francisco L."/>
            <person name="Fu Q."/>
            <person name="Gubbala S."/>
            <person name="Hale W."/>
            <person name="Han Y."/>
            <person name="Hemphill L."/>
            <person name="Highlander S.K."/>
            <person name="Hirani K."/>
            <person name="Hogues M."/>
            <person name="Jackson L."/>
            <person name="Jakkamsetti A."/>
            <person name="Javaid M."/>
            <person name="Jiang H."/>
            <person name="Korchina V."/>
            <person name="Kovar C."/>
            <person name="Lara F."/>
            <person name="Lee S."/>
            <person name="Mata R."/>
            <person name="Mathew T."/>
            <person name="Moen C."/>
            <person name="Morales K."/>
            <person name="Munidasa M."/>
            <person name="Nazareth L."/>
            <person name="Ngo R."/>
            <person name="Nguyen L."/>
            <person name="Okwuonu G."/>
            <person name="Ongeri F."/>
            <person name="Patil S."/>
            <person name="Petrosino J."/>
            <person name="Pham C."/>
            <person name="Pham P."/>
            <person name="Pu L.-L."/>
            <person name="Puazo M."/>
            <person name="Raj R."/>
            <person name="Reid J."/>
            <person name="Rouhana J."/>
            <person name="Saada N."/>
            <person name="Shang Y."/>
            <person name="Simmons D."/>
            <person name="Thornton R."/>
            <person name="Warren J."/>
            <person name="Weissenberger G."/>
            <person name="Zhang J."/>
            <person name="Zhang L."/>
            <person name="Zhou C."/>
            <person name="Zhu D."/>
            <person name="Muzny D."/>
            <person name="Worley K."/>
            <person name="Gibbs R."/>
        </authorList>
    </citation>
    <scope>NUCLEOTIDE SEQUENCE [LARGE SCALE GENOMIC DNA]</scope>
    <source>
        <strain evidence="4 5">ATCC 49957</strain>
    </source>
</reference>
<feature type="domain" description="UspA" evidence="3">
    <location>
        <begin position="5"/>
        <end position="147"/>
    </location>
</feature>
<dbReference type="SUPFAM" id="SSF52402">
    <property type="entry name" value="Adenine nucleotide alpha hydrolases-like"/>
    <property type="match status" value="2"/>
</dbReference>
<dbReference type="AlphaFoldDB" id="D5RIJ9"/>
<feature type="domain" description="UspA" evidence="3">
    <location>
        <begin position="158"/>
        <end position="279"/>
    </location>
</feature>
<dbReference type="PANTHER" id="PTHR46268">
    <property type="entry name" value="STRESS RESPONSE PROTEIN NHAX"/>
    <property type="match status" value="1"/>
</dbReference>
<evidence type="ECO:0000313" key="4">
    <source>
        <dbReference type="EMBL" id="EFH12882.1"/>
    </source>
</evidence>
<proteinExistence type="inferred from homology"/>
<keyword evidence="5" id="KW-1185">Reference proteome</keyword>
<evidence type="ECO:0000313" key="5">
    <source>
        <dbReference type="Proteomes" id="UP000005324"/>
    </source>
</evidence>